<evidence type="ECO:0000313" key="3">
    <source>
        <dbReference type="Proteomes" id="UP001642720"/>
    </source>
</evidence>
<keyword evidence="3" id="KW-1185">Reference proteome</keyword>
<feature type="compositionally biased region" description="Basic and acidic residues" evidence="1">
    <location>
        <begin position="35"/>
        <end position="52"/>
    </location>
</feature>
<dbReference type="RefSeq" id="XP_073563040.1">
    <property type="nucleotide sequence ID" value="XM_073697714.1"/>
</dbReference>
<evidence type="ECO:0000256" key="1">
    <source>
        <dbReference type="SAM" id="MobiDB-lite"/>
    </source>
</evidence>
<name>A0ABY2HGV0_9HYPO</name>
<protein>
    <submittedName>
        <fullName evidence="2">Uncharacterized protein</fullName>
    </submittedName>
</protein>
<dbReference type="GeneID" id="300572164"/>
<feature type="compositionally biased region" description="Basic residues" evidence="1">
    <location>
        <begin position="20"/>
        <end position="30"/>
    </location>
</feature>
<feature type="region of interest" description="Disordered" evidence="1">
    <location>
        <begin position="1"/>
        <end position="52"/>
    </location>
</feature>
<gene>
    <name evidence="2" type="ORF">CCMA1212_000236</name>
</gene>
<dbReference type="EMBL" id="PPTA01000001">
    <property type="protein sequence ID" value="TFB06839.1"/>
    <property type="molecule type" value="Genomic_DNA"/>
</dbReference>
<accession>A0ABY2HGV0</accession>
<organism evidence="2 3">
    <name type="scientific">Trichoderma ghanense</name>
    <dbReference type="NCBI Taxonomy" id="65468"/>
    <lineage>
        <taxon>Eukaryota</taxon>
        <taxon>Fungi</taxon>
        <taxon>Dikarya</taxon>
        <taxon>Ascomycota</taxon>
        <taxon>Pezizomycotina</taxon>
        <taxon>Sordariomycetes</taxon>
        <taxon>Hypocreomycetidae</taxon>
        <taxon>Hypocreales</taxon>
        <taxon>Hypocreaceae</taxon>
        <taxon>Trichoderma</taxon>
    </lineage>
</organism>
<dbReference type="Proteomes" id="UP001642720">
    <property type="component" value="Unassembled WGS sequence"/>
</dbReference>
<proteinExistence type="predicted"/>
<reference evidence="2 3" key="1">
    <citation type="submission" date="2018-01" db="EMBL/GenBank/DDBJ databases">
        <title>Genome characterization of the sugarcane-associated fungus Trichoderma ghanense CCMA-1212 and their application in lignocelulose bioconversion.</title>
        <authorList>
            <person name="Steindorff A.S."/>
            <person name="Mendes T.D."/>
            <person name="Vilela E.S.D."/>
            <person name="Rodrigues D.S."/>
            <person name="Formighieri E.F."/>
            <person name="Melo I.S."/>
            <person name="Favaro L.C.L."/>
        </authorList>
    </citation>
    <scope>NUCLEOTIDE SEQUENCE [LARGE SCALE GENOMIC DNA]</scope>
    <source>
        <strain evidence="2 3">CCMA-1212</strain>
    </source>
</reference>
<sequence length="212" mass="22807">MLRLPAHNKGESHSNPNPMGRRRREKKKRSGPTSHGDKRPQSDLAERDAEWPRRPEVGGGWWIVAAGLDRGWRPEAALPDVGVPETTTHLTHQLAVAPNAARNPGPPGLHARRKDDGRSACLLTRFRTPSRTVVSAAASLSRLAVQSPSPAVCMRRKGAAATYEATSRPTQIVAWGSLRAGIGSFARPAESSHTISQVAVPTQSCSDVTQIA</sequence>
<comment type="caution">
    <text evidence="2">The sequence shown here is derived from an EMBL/GenBank/DDBJ whole genome shotgun (WGS) entry which is preliminary data.</text>
</comment>
<evidence type="ECO:0000313" key="2">
    <source>
        <dbReference type="EMBL" id="TFB06839.1"/>
    </source>
</evidence>